<feature type="transmembrane region" description="Helical" evidence="7">
    <location>
        <begin position="352"/>
        <end position="376"/>
    </location>
</feature>
<dbReference type="Pfam" id="PF07690">
    <property type="entry name" value="MFS_1"/>
    <property type="match status" value="1"/>
</dbReference>
<keyword evidence="2" id="KW-0813">Transport</keyword>
<evidence type="ECO:0000256" key="5">
    <source>
        <dbReference type="ARBA" id="ARBA00023136"/>
    </source>
</evidence>
<feature type="transmembrane region" description="Helical" evidence="7">
    <location>
        <begin position="388"/>
        <end position="407"/>
    </location>
</feature>
<dbReference type="Gene3D" id="1.20.1250.20">
    <property type="entry name" value="MFS general substrate transporter like domains"/>
    <property type="match status" value="1"/>
</dbReference>
<feature type="region of interest" description="Disordered" evidence="6">
    <location>
        <begin position="23"/>
        <end position="80"/>
    </location>
</feature>
<feature type="transmembrane region" description="Helical" evidence="7">
    <location>
        <begin position="452"/>
        <end position="479"/>
    </location>
</feature>
<dbReference type="PROSITE" id="PS50850">
    <property type="entry name" value="MFS"/>
    <property type="match status" value="1"/>
</dbReference>
<dbReference type="InterPro" id="IPR001958">
    <property type="entry name" value="Tet-R_TetA/multi-R_MdtG-like"/>
</dbReference>
<evidence type="ECO:0000256" key="2">
    <source>
        <dbReference type="ARBA" id="ARBA00022448"/>
    </source>
</evidence>
<dbReference type="PANTHER" id="PTHR23504:SF3">
    <property type="entry name" value="MAJOR FACILITATOR SUPERFAMILY (MFS) PROFILE DOMAIN-CONTAINING PROTEIN"/>
    <property type="match status" value="1"/>
</dbReference>
<gene>
    <name evidence="9" type="ORF">SLS53_005998</name>
</gene>
<feature type="transmembrane region" description="Helical" evidence="7">
    <location>
        <begin position="123"/>
        <end position="145"/>
    </location>
</feature>
<feature type="transmembrane region" description="Helical" evidence="7">
    <location>
        <begin position="157"/>
        <end position="176"/>
    </location>
</feature>
<comment type="caution">
    <text evidence="9">The sequence shown here is derived from an EMBL/GenBank/DDBJ whole genome shotgun (WGS) entry which is preliminary data.</text>
</comment>
<evidence type="ECO:0000256" key="4">
    <source>
        <dbReference type="ARBA" id="ARBA00022989"/>
    </source>
</evidence>
<dbReference type="Proteomes" id="UP001320245">
    <property type="component" value="Unassembled WGS sequence"/>
</dbReference>
<evidence type="ECO:0000256" key="3">
    <source>
        <dbReference type="ARBA" id="ARBA00022692"/>
    </source>
</evidence>
<keyword evidence="3 7" id="KW-0812">Transmembrane</keyword>
<dbReference type="EMBL" id="JAJSPL020000025">
    <property type="protein sequence ID" value="KAK7738479.1"/>
    <property type="molecule type" value="Genomic_DNA"/>
</dbReference>
<organism evidence="9 10">
    <name type="scientific">Cytospora paraplurivora</name>
    <dbReference type="NCBI Taxonomy" id="2898453"/>
    <lineage>
        <taxon>Eukaryota</taxon>
        <taxon>Fungi</taxon>
        <taxon>Dikarya</taxon>
        <taxon>Ascomycota</taxon>
        <taxon>Pezizomycotina</taxon>
        <taxon>Sordariomycetes</taxon>
        <taxon>Sordariomycetidae</taxon>
        <taxon>Diaporthales</taxon>
        <taxon>Cytosporaceae</taxon>
        <taxon>Cytospora</taxon>
    </lineage>
</organism>
<sequence length="525" mass="56325">MVTTASDCIAMIQNRVAQAVGSDVAEDAATEQTPLLASKDVAPTGDPTVSGSTTVQDSGSDTPADNGDASHEGNDDEDDKPLPKRQIILLCFSRIVEPLAFFSIFPYINQMAQENGHLADADVGFYSGLVESLFSLTQASVMVFWGRAADRVGRKPVLVFSLVGVTIATSIFGLARTIWEMILYRSLAGVFAGTIVTLRTMLAEHSTSHTQAVAFSWFAFSGNIGLFIGPLLGGSLADPAHQYPGAFGNVKFFLDYPYALSSFVVGLISLVAVLTSAFFVEETLKKDPSSDNGVTKSKKDREGILNLIQAPGVGMVLYVYGHVMMLAFAYTSIVNLFWFTPVELGGYGFSPLQISVMMAINGISQAIWLLLVFPFLQHRWGTNGVMRACGLAYPLFFAVCPVGNLLLKAGATTAFWVIFPPLLAFGCGVSMSFTAIQLALNDVSPDPKVLGTLNALALTGTSALRSFAPALFTSLFALGARTQLLWGYAIWALLIAMALGFTVVARYLPEPERKIPRTEPEGARS</sequence>
<feature type="compositionally biased region" description="Polar residues" evidence="6">
    <location>
        <begin position="47"/>
        <end position="63"/>
    </location>
</feature>
<evidence type="ECO:0000259" key="8">
    <source>
        <dbReference type="PROSITE" id="PS50850"/>
    </source>
</evidence>
<feature type="transmembrane region" description="Helical" evidence="7">
    <location>
        <begin position="87"/>
        <end position="108"/>
    </location>
</feature>
<feature type="transmembrane region" description="Helical" evidence="7">
    <location>
        <begin position="413"/>
        <end position="440"/>
    </location>
</feature>
<evidence type="ECO:0000256" key="7">
    <source>
        <dbReference type="SAM" id="Phobius"/>
    </source>
</evidence>
<dbReference type="PANTHER" id="PTHR23504">
    <property type="entry name" value="MAJOR FACILITATOR SUPERFAMILY DOMAIN-CONTAINING PROTEIN 10"/>
    <property type="match status" value="1"/>
</dbReference>
<dbReference type="GO" id="GO:0016020">
    <property type="term" value="C:membrane"/>
    <property type="evidence" value="ECO:0007669"/>
    <property type="project" value="UniProtKB-SubCell"/>
</dbReference>
<dbReference type="PRINTS" id="PR01035">
    <property type="entry name" value="TCRTETA"/>
</dbReference>
<comment type="subcellular location">
    <subcellularLocation>
        <location evidence="1">Membrane</location>
        <topology evidence="1">Multi-pass membrane protein</topology>
    </subcellularLocation>
</comment>
<dbReference type="GO" id="GO:0022857">
    <property type="term" value="F:transmembrane transporter activity"/>
    <property type="evidence" value="ECO:0007669"/>
    <property type="project" value="InterPro"/>
</dbReference>
<proteinExistence type="predicted"/>
<evidence type="ECO:0000256" key="1">
    <source>
        <dbReference type="ARBA" id="ARBA00004141"/>
    </source>
</evidence>
<reference evidence="9 10" key="1">
    <citation type="journal article" date="2023" name="PLoS ONE">
        <title>Cytospora paraplurivora sp. nov. isolated from orchards with fruit tree decline syndrome in Ontario, Canada.</title>
        <authorList>
            <person name="Ilyukhin E."/>
            <person name="Nguyen H.D.T."/>
            <person name="Castle A.J."/>
            <person name="Ellouze W."/>
        </authorList>
    </citation>
    <scope>NUCLEOTIDE SEQUENCE [LARGE SCALE GENOMIC DNA]</scope>
    <source>
        <strain evidence="9 10">FDS-564</strain>
    </source>
</reference>
<keyword evidence="4 7" id="KW-1133">Transmembrane helix</keyword>
<feature type="transmembrane region" description="Helical" evidence="7">
    <location>
        <begin position="485"/>
        <end position="508"/>
    </location>
</feature>
<evidence type="ECO:0000313" key="10">
    <source>
        <dbReference type="Proteomes" id="UP001320245"/>
    </source>
</evidence>
<evidence type="ECO:0000313" key="9">
    <source>
        <dbReference type="EMBL" id="KAK7738479.1"/>
    </source>
</evidence>
<accession>A0AAN9YFH7</accession>
<protein>
    <recommendedName>
        <fullName evidence="8">Major facilitator superfamily (MFS) profile domain-containing protein</fullName>
    </recommendedName>
</protein>
<evidence type="ECO:0000256" key="6">
    <source>
        <dbReference type="SAM" id="MobiDB-lite"/>
    </source>
</evidence>
<feature type="transmembrane region" description="Helical" evidence="7">
    <location>
        <begin position="317"/>
        <end position="340"/>
    </location>
</feature>
<feature type="transmembrane region" description="Helical" evidence="7">
    <location>
        <begin position="182"/>
        <end position="202"/>
    </location>
</feature>
<dbReference type="InterPro" id="IPR020846">
    <property type="entry name" value="MFS_dom"/>
</dbReference>
<name>A0AAN9YFH7_9PEZI</name>
<dbReference type="AlphaFoldDB" id="A0AAN9YFH7"/>
<feature type="domain" description="Major facilitator superfamily (MFS) profile" evidence="8">
    <location>
        <begin position="86"/>
        <end position="512"/>
    </location>
</feature>
<dbReference type="InterPro" id="IPR036259">
    <property type="entry name" value="MFS_trans_sf"/>
</dbReference>
<keyword evidence="5 7" id="KW-0472">Membrane</keyword>
<feature type="transmembrane region" description="Helical" evidence="7">
    <location>
        <begin position="214"/>
        <end position="236"/>
    </location>
</feature>
<feature type="transmembrane region" description="Helical" evidence="7">
    <location>
        <begin position="256"/>
        <end position="280"/>
    </location>
</feature>
<dbReference type="SUPFAM" id="SSF103473">
    <property type="entry name" value="MFS general substrate transporter"/>
    <property type="match status" value="1"/>
</dbReference>
<dbReference type="InterPro" id="IPR011701">
    <property type="entry name" value="MFS"/>
</dbReference>
<dbReference type="CDD" id="cd17330">
    <property type="entry name" value="MFS_SLC46_TetA_like"/>
    <property type="match status" value="1"/>
</dbReference>
<keyword evidence="10" id="KW-1185">Reference proteome</keyword>